<gene>
    <name evidence="1" type="ORF">B5C34_05180</name>
</gene>
<dbReference type="AlphaFoldDB" id="A0A219B3Z6"/>
<organism evidence="1 2">
    <name type="scientific">Pacificimonas flava</name>
    <dbReference type="NCBI Taxonomy" id="1234595"/>
    <lineage>
        <taxon>Bacteria</taxon>
        <taxon>Pseudomonadati</taxon>
        <taxon>Pseudomonadota</taxon>
        <taxon>Alphaproteobacteria</taxon>
        <taxon>Sphingomonadales</taxon>
        <taxon>Sphingosinicellaceae</taxon>
        <taxon>Pacificimonas</taxon>
    </lineage>
</organism>
<name>A0A219B3Z6_9SPHN</name>
<proteinExistence type="predicted"/>
<protein>
    <submittedName>
        <fullName evidence="1">Uncharacterized protein</fullName>
    </submittedName>
</protein>
<sequence length="111" mass="11651">MSLSAGTASYLRAPNLVASASSGHADAFGAEAQRVEVASPLVARADAQAEAGRQLAFRAGPMVKERHRVAGEHDELVGRTVSINGEDAFVLGARPERGRTTTLLTVLRRLG</sequence>
<reference evidence="2" key="1">
    <citation type="submission" date="2017-05" db="EMBL/GenBank/DDBJ databases">
        <authorList>
            <person name="Lin X."/>
        </authorList>
    </citation>
    <scope>NUCLEOTIDE SEQUENCE [LARGE SCALE GENOMIC DNA]</scope>
    <source>
        <strain evidence="2">JLT2012</strain>
    </source>
</reference>
<dbReference type="RefSeq" id="WP_088711693.1">
    <property type="nucleotide sequence ID" value="NZ_NFZT01000001.1"/>
</dbReference>
<keyword evidence="2" id="KW-1185">Reference proteome</keyword>
<evidence type="ECO:0000313" key="1">
    <source>
        <dbReference type="EMBL" id="OWV32904.1"/>
    </source>
</evidence>
<comment type="caution">
    <text evidence="1">The sequence shown here is derived from an EMBL/GenBank/DDBJ whole genome shotgun (WGS) entry which is preliminary data.</text>
</comment>
<accession>A0A219B3Z6</accession>
<dbReference type="Proteomes" id="UP000198462">
    <property type="component" value="Unassembled WGS sequence"/>
</dbReference>
<evidence type="ECO:0000313" key="2">
    <source>
        <dbReference type="Proteomes" id="UP000198462"/>
    </source>
</evidence>
<dbReference type="EMBL" id="NFZT01000001">
    <property type="protein sequence ID" value="OWV32904.1"/>
    <property type="molecule type" value="Genomic_DNA"/>
</dbReference>